<reference evidence="2 3" key="1">
    <citation type="submission" date="2016-10" db="EMBL/GenBank/DDBJ databases">
        <authorList>
            <person name="de Groot N.N."/>
        </authorList>
    </citation>
    <scope>NUCLEOTIDE SEQUENCE [LARGE SCALE GENOMIC DNA]</scope>
    <source>
        <strain evidence="2 3">B7-7</strain>
    </source>
</reference>
<sequence>MFTSHILNNPAAHVTFSAPATPAHDTSYLGLTESQQLALSCGRRVHRVCRGWFGIIHTLLDQPGVRCVTTRRGVTLDQAPCVHQSRVVDDTLHLFGLQQSMILRTDAWYSGFAIDIDRASGTVTRSLRFFDAYGERIFALESTAPEGFAPNLIRPFLDSRQGREHTHVPMPPYSQFQAQPSYMERLERDGIRLWWQMPGDLPLNEVPGIADLPRSRLLEILGTDYAMRVRPEALAMNLLAECLQAQGPPMSLRLSVSNVGACQRTIGPLLEANIRENTLELSQGPDARLSLALKGVETIWIVRKPGYQGEILGIECHDIHGHLLLAIDDHGQPSCPWGEWASLLRILQPRTTAWLQT</sequence>
<dbReference type="Proteomes" id="UP000199496">
    <property type="component" value="Unassembled WGS sequence"/>
</dbReference>
<organism evidence="2 3">
    <name type="scientific">Ectothiorhodospira magna</name>
    <dbReference type="NCBI Taxonomy" id="867345"/>
    <lineage>
        <taxon>Bacteria</taxon>
        <taxon>Pseudomonadati</taxon>
        <taxon>Pseudomonadota</taxon>
        <taxon>Gammaproteobacteria</taxon>
        <taxon>Chromatiales</taxon>
        <taxon>Ectothiorhodospiraceae</taxon>
        <taxon>Ectothiorhodospira</taxon>
    </lineage>
</organism>
<gene>
    <name evidence="2" type="ORF">SAMN05421693_13421</name>
</gene>
<name>A0A1H9GA77_9GAMM</name>
<dbReference type="InterPro" id="IPR053733">
    <property type="entry name" value="Heme_Transport_Util_sf"/>
</dbReference>
<dbReference type="RefSeq" id="WP_090209313.1">
    <property type="nucleotide sequence ID" value="NZ_FOFO01000034.1"/>
</dbReference>
<evidence type="ECO:0000313" key="2">
    <source>
        <dbReference type="EMBL" id="SEQ47027.1"/>
    </source>
</evidence>
<protein>
    <submittedName>
        <fullName evidence="2">Putative hemin transport protein</fullName>
    </submittedName>
</protein>
<dbReference type="Gene3D" id="3.40.1570.10">
    <property type="entry name" value="HemS/ChuS/ChuX like domains"/>
    <property type="match status" value="2"/>
</dbReference>
<keyword evidence="3" id="KW-1185">Reference proteome</keyword>
<dbReference type="EMBL" id="FOFO01000034">
    <property type="protein sequence ID" value="SEQ47027.1"/>
    <property type="molecule type" value="Genomic_DNA"/>
</dbReference>
<feature type="domain" description="Haemin-degrading HemS/ChuX" evidence="1">
    <location>
        <begin position="31"/>
        <end position="139"/>
    </location>
</feature>
<accession>A0A1H9GA77</accession>
<evidence type="ECO:0000313" key="3">
    <source>
        <dbReference type="Proteomes" id="UP000199496"/>
    </source>
</evidence>
<dbReference type="GO" id="GO:0006826">
    <property type="term" value="P:iron ion transport"/>
    <property type="evidence" value="ECO:0007669"/>
    <property type="project" value="InterPro"/>
</dbReference>
<dbReference type="InterPro" id="IPR007845">
    <property type="entry name" value="HemS/ChuX_dom"/>
</dbReference>
<evidence type="ECO:0000259" key="1">
    <source>
        <dbReference type="Pfam" id="PF05171"/>
    </source>
</evidence>
<dbReference type="STRING" id="867345.SAMN05421693_13421"/>
<dbReference type="AlphaFoldDB" id="A0A1H9GA77"/>
<dbReference type="SUPFAM" id="SSF144064">
    <property type="entry name" value="Heme iron utilization protein-like"/>
    <property type="match status" value="1"/>
</dbReference>
<dbReference type="OrthoDB" id="316630at2"/>
<dbReference type="Pfam" id="PF05171">
    <property type="entry name" value="HemS"/>
    <property type="match status" value="2"/>
</dbReference>
<proteinExistence type="predicted"/>
<feature type="domain" description="Haemin-degrading HemS/ChuX" evidence="1">
    <location>
        <begin position="213"/>
        <end position="342"/>
    </location>
</feature>